<evidence type="ECO:0008006" key="3">
    <source>
        <dbReference type="Google" id="ProtNLM"/>
    </source>
</evidence>
<dbReference type="Gene3D" id="2.150.10.10">
    <property type="entry name" value="Serralysin-like metalloprotease, C-terminal"/>
    <property type="match status" value="2"/>
</dbReference>
<sequence length="122" mass="12450">MATIFPNPNNDPVFGTAEDDILVGDARNNTFFGFAGNDEILGGDGNDTLNGGVCFFDTADYSSAIAAVTVNLATGTAIGGDGNDALVGIEAVTGSQFNDNLTVGTGNDDLFGQLGNDTLKQH</sequence>
<dbReference type="PRINTS" id="PR00313">
    <property type="entry name" value="CABNDNGRPT"/>
</dbReference>
<reference evidence="1 2" key="1">
    <citation type="submission" date="2020-10" db="EMBL/GenBank/DDBJ databases">
        <authorList>
            <person name="Castelo-Branco R."/>
            <person name="Eusebio N."/>
            <person name="Adriana R."/>
            <person name="Vieira A."/>
            <person name="Brugerolle De Fraissinette N."/>
            <person name="Rezende De Castro R."/>
            <person name="Schneider M.P."/>
            <person name="Vasconcelos V."/>
            <person name="Leao P.N."/>
        </authorList>
    </citation>
    <scope>NUCLEOTIDE SEQUENCE [LARGE SCALE GENOMIC DNA]</scope>
    <source>
        <strain evidence="1 2">LEGE 06123</strain>
    </source>
</reference>
<dbReference type="EMBL" id="JADEWN010000017">
    <property type="protein sequence ID" value="MBE9190466.1"/>
    <property type="molecule type" value="Genomic_DNA"/>
</dbReference>
<gene>
    <name evidence="1" type="ORF">IQ230_08855</name>
</gene>
<organism evidence="1 2">
    <name type="scientific">Gloeocapsopsis crepidinum LEGE 06123</name>
    <dbReference type="NCBI Taxonomy" id="588587"/>
    <lineage>
        <taxon>Bacteria</taxon>
        <taxon>Bacillati</taxon>
        <taxon>Cyanobacteriota</taxon>
        <taxon>Cyanophyceae</taxon>
        <taxon>Oscillatoriophycideae</taxon>
        <taxon>Chroococcales</taxon>
        <taxon>Chroococcaceae</taxon>
        <taxon>Gloeocapsopsis</taxon>
    </lineage>
</organism>
<dbReference type="RefSeq" id="WP_193931648.1">
    <property type="nucleotide sequence ID" value="NZ_CAWPMZ010000036.1"/>
</dbReference>
<comment type="caution">
    <text evidence="1">The sequence shown here is derived from an EMBL/GenBank/DDBJ whole genome shotgun (WGS) entry which is preliminary data.</text>
</comment>
<proteinExistence type="predicted"/>
<dbReference type="SUPFAM" id="SSF51120">
    <property type="entry name" value="beta-Roll"/>
    <property type="match status" value="2"/>
</dbReference>
<accession>A0ABR9UQB6</accession>
<evidence type="ECO:0000313" key="1">
    <source>
        <dbReference type="EMBL" id="MBE9190466.1"/>
    </source>
</evidence>
<dbReference type="Pfam" id="PF00353">
    <property type="entry name" value="HemolysinCabind"/>
    <property type="match status" value="2"/>
</dbReference>
<dbReference type="InterPro" id="IPR011049">
    <property type="entry name" value="Serralysin-like_metalloprot_C"/>
</dbReference>
<dbReference type="Proteomes" id="UP000651156">
    <property type="component" value="Unassembled WGS sequence"/>
</dbReference>
<name>A0ABR9UQB6_9CHRO</name>
<evidence type="ECO:0000313" key="2">
    <source>
        <dbReference type="Proteomes" id="UP000651156"/>
    </source>
</evidence>
<protein>
    <recommendedName>
        <fullName evidence="3">Calcium-binding protein</fullName>
    </recommendedName>
</protein>
<dbReference type="InterPro" id="IPR001343">
    <property type="entry name" value="Hemolysn_Ca-bd"/>
</dbReference>
<keyword evidence="2" id="KW-1185">Reference proteome</keyword>